<evidence type="ECO:0000313" key="3">
    <source>
        <dbReference type="EMBL" id="GGL51324.1"/>
    </source>
</evidence>
<sequence>MEQSMTPREIQMKIRAGASVEEIVESSGMPVERVEAFAAPVIAERNHIAGLAQTGSVRRTGEPSGHRTLRAAVNERLKERGVDPDTVTWDAFKMDDGRWSVSAAYRLEQADRDAVFYFDQRGRFSVAGNDDARWAIGEQSEDARRTSVRERAEEFDSEPTLKLAGPADELALVRAIETNEPTPEPEPAREPERSPEPEPQPEARSDPEPDDETHSKAEAEPETEFEAVVEVVDYQAVVADDGDPEASSAIPDQSSQLDLLYELLGNDGFAEDSIRVFEGLSDAVAVPDVADSGWQPPEDEAETPDGTEIADQTEGRADEAEPADSVADPEPTVPVIKPGEPVQPDIFADGATQETLPGADPEPDGEPELKVEPEPEVATETEPSPEPPAEKPAAKSKKRKRAAVPSWDEIMFGSPGPKGK</sequence>
<feature type="region of interest" description="Disordered" evidence="1">
    <location>
        <begin position="288"/>
        <end position="420"/>
    </location>
</feature>
<protein>
    <recommendedName>
        <fullName evidence="2">DUF3071 domain-containing protein</fullName>
    </recommendedName>
</protein>
<dbReference type="AlphaFoldDB" id="A0A917S1S1"/>
<feature type="compositionally biased region" description="Basic and acidic residues" evidence="1">
    <location>
        <begin position="141"/>
        <end position="154"/>
    </location>
</feature>
<dbReference type="Pfam" id="PF11268">
    <property type="entry name" value="DUF3071"/>
    <property type="match status" value="1"/>
</dbReference>
<feature type="compositionally biased region" description="Basic and acidic residues" evidence="1">
    <location>
        <begin position="186"/>
        <end position="219"/>
    </location>
</feature>
<name>A0A917S1S1_9ACTN</name>
<feature type="region of interest" description="Disordered" evidence="1">
    <location>
        <begin position="138"/>
        <end position="253"/>
    </location>
</feature>
<reference evidence="3" key="1">
    <citation type="journal article" date="2014" name="Int. J. Syst. Evol. Microbiol.">
        <title>Complete genome sequence of Corynebacterium casei LMG S-19264T (=DSM 44701T), isolated from a smear-ripened cheese.</title>
        <authorList>
            <consortium name="US DOE Joint Genome Institute (JGI-PGF)"/>
            <person name="Walter F."/>
            <person name="Albersmeier A."/>
            <person name="Kalinowski J."/>
            <person name="Ruckert C."/>
        </authorList>
    </citation>
    <scope>NUCLEOTIDE SEQUENCE</scope>
    <source>
        <strain evidence="3">CGMCC 4.7306</strain>
    </source>
</reference>
<evidence type="ECO:0000256" key="1">
    <source>
        <dbReference type="SAM" id="MobiDB-lite"/>
    </source>
</evidence>
<feature type="domain" description="DUF3071" evidence="2">
    <location>
        <begin position="2"/>
        <end position="118"/>
    </location>
</feature>
<comment type="caution">
    <text evidence="3">The sequence shown here is derived from an EMBL/GenBank/DDBJ whole genome shotgun (WGS) entry which is preliminary data.</text>
</comment>
<dbReference type="InterPro" id="IPR021421">
    <property type="entry name" value="DUF3071"/>
</dbReference>
<keyword evidence="4" id="KW-1185">Reference proteome</keyword>
<evidence type="ECO:0000259" key="2">
    <source>
        <dbReference type="Pfam" id="PF11268"/>
    </source>
</evidence>
<evidence type="ECO:0000313" key="4">
    <source>
        <dbReference type="Proteomes" id="UP000613840"/>
    </source>
</evidence>
<proteinExistence type="predicted"/>
<gene>
    <name evidence="3" type="ORF">GCM10011575_07040</name>
</gene>
<accession>A0A917S1S1</accession>
<dbReference type="NCBIfam" id="NF040712">
    <property type="entry name" value="SepH"/>
    <property type="match status" value="1"/>
</dbReference>
<organism evidence="3 4">
    <name type="scientific">Microlunatus endophyticus</name>
    <dbReference type="NCBI Taxonomy" id="1716077"/>
    <lineage>
        <taxon>Bacteria</taxon>
        <taxon>Bacillati</taxon>
        <taxon>Actinomycetota</taxon>
        <taxon>Actinomycetes</taxon>
        <taxon>Propionibacteriales</taxon>
        <taxon>Propionibacteriaceae</taxon>
        <taxon>Microlunatus</taxon>
    </lineage>
</organism>
<dbReference type="Proteomes" id="UP000613840">
    <property type="component" value="Unassembled WGS sequence"/>
</dbReference>
<dbReference type="EMBL" id="BMMZ01000001">
    <property type="protein sequence ID" value="GGL51324.1"/>
    <property type="molecule type" value="Genomic_DNA"/>
</dbReference>
<feature type="compositionally biased region" description="Low complexity" evidence="1">
    <location>
        <begin position="228"/>
        <end position="239"/>
    </location>
</feature>
<reference evidence="3" key="2">
    <citation type="submission" date="2020-09" db="EMBL/GenBank/DDBJ databases">
        <authorList>
            <person name="Sun Q."/>
            <person name="Zhou Y."/>
        </authorList>
    </citation>
    <scope>NUCLEOTIDE SEQUENCE</scope>
    <source>
        <strain evidence="3">CGMCC 4.7306</strain>
    </source>
</reference>
<dbReference type="InterPro" id="IPR047682">
    <property type="entry name" value="SepH-like"/>
</dbReference>